<name>A0A212J5X0_9BACT</name>
<proteinExistence type="predicted"/>
<evidence type="ECO:0008006" key="2">
    <source>
        <dbReference type="Google" id="ProtNLM"/>
    </source>
</evidence>
<organism evidence="1">
    <name type="scientific">uncultured Dysgonomonas sp</name>
    <dbReference type="NCBI Taxonomy" id="206096"/>
    <lineage>
        <taxon>Bacteria</taxon>
        <taxon>Pseudomonadati</taxon>
        <taxon>Bacteroidota</taxon>
        <taxon>Bacteroidia</taxon>
        <taxon>Bacteroidales</taxon>
        <taxon>Dysgonomonadaceae</taxon>
        <taxon>Dysgonomonas</taxon>
        <taxon>environmental samples</taxon>
    </lineage>
</organism>
<sequence>MNIGFDENTAVEEFIIPIRDKNQVVKARYALKDTDIEKNTLMGEHYIEISFALDIFFRFVRSDYIIWEGEKYIIKEDYTPDEVNKCNYKYTLRFDHWTTLLQDDTFYYMNQNLEEAEWSLMSNAATHFQLLADNANRYFGVNSFNVGTIEFTELKYLRFDKVSIWDAATQIAEEYGGEWYLTGTTFHLVKKFSYGSEIDFESEVSVEKMERSEGEDSEKYTRILAFGSTRNIPANYRETTPGEAVDAIYQKRLRIPASKGKFIDAKPNMSPEEIKSAVVIFDEVYPKRIGTIGTVGTIPYQDTDTDTGVVTNWNAYKFKDTGIVFSEDYLLPGVELMLVFQSGNLNGMDFAVKFHKNGFSESDNSQYFEIVRNEDYGKALPNDTLKPQNGDTYILYGFNIQLVSDQYVPAGEQELYDTAVEWQQDMLKDKSVFECPTMIQHFADNEMDLEIGQKVKLIHDQFEGGFRSSRIQGYEKRLLNKYQATYTVGDNAAASWAKSVDNSIKELQIAGITYQATGKNGVYLITQFDNTPASDFNAYSAKASDARYLNKQTGGTVQGDVLFQKKIKANEAISDQFGNETFMPGMLGNGFRFWIENGLSFGQIDYLTITREMLISVLTVAEVKSVDGGILISSANMVCSSVEDITTGYKCYFDNDEGNIPNRFVVGDQAMCRRFNGANVKYYWCLVTEVGADYILLSKTDKDGSGIPEAKDNIVQFGNRTDTQRQFAIYSVAYGDAGTYYYYGVNSYDLTGKAKTYFSKSGARIEGDSIVFSSSGKSAATAISEVDTKAGNAQTSANTANAGLLSKVAYSEYNAQMQVLDTRISSKVSQTDFNSLGDRVSSTESSITQQAGQISSVVQKVDNIQIGGRNLKRNSKTLTGLFKTIGYRVDASPNAEWMRFSIVDFTGEVLQNESVAVQPGIEYTQSVLFRTDATSVDLSFSWWNATNGHRLQSAIIEKLGANLYRAYSTFKTSANDTTIRCLDIYPISDSGGTYIEFAYHKFEFGNKPTDWTEAPEDTQSQIDGKTCTYYQDAQPTVPSGGFSVGDIWQKVTYTDTTGVVNMDSSKNVCRFEYRWNGTTWVQINFNVSGSYVTQTNDSISSLVTKTGINSLGTGETLKSLIDQTPDKITLAVSQIQVGGRNYVLLPWSKSLTLPEATSSLQEVNFNVSSALTSQTADATYTISFLCEPKYADGRPFSTLVIGKAGSGDTWSYRIDYYSFTRNILPDGKIKCVCTVKVNRSNGDAIYTLCRFLAETYHVKTGCTITDFKIEDGNKATTWSPAIEDTQSQIDGKTTLAEVASKLSITDNKITLDTKTIELNGTTIAKAIQAGELNVGKFKVGIDGKVYAVDGEFSGKITSTTGTIGGFDIGSNRIGTTASGTETSSYDGLALYNDFIKFSTSGGIWSGIGTNVLPATAGIKAVARFINGENNPYGGTNIGVHVGASGATDNVAINMIGGYISGLALKTSRINSSQTLSNGDVFISCGNGSNITLTLPSNPEKGKMYFIQRINVGTVTISGNGKSIYTSRSTSPVTGYTLYEETSQMGSYFEYKKKQNASYIVFDGQYWHASIIENIDFSAIINP</sequence>
<accession>A0A212J5X0</accession>
<evidence type="ECO:0000313" key="1">
    <source>
        <dbReference type="EMBL" id="SBV94833.1"/>
    </source>
</evidence>
<dbReference type="RefSeq" id="WP_296947383.1">
    <property type="nucleotide sequence ID" value="NZ_LT599021.1"/>
</dbReference>
<protein>
    <recommendedName>
        <fullName evidence="2">Prophage tail endopeptidase domain-containing protein</fullName>
    </recommendedName>
</protein>
<reference evidence="1" key="1">
    <citation type="submission" date="2016-04" db="EMBL/GenBank/DDBJ databases">
        <authorList>
            <person name="Evans L.H."/>
            <person name="Alamgir A."/>
            <person name="Owens N."/>
            <person name="Weber N.D."/>
            <person name="Virtaneva K."/>
            <person name="Barbian K."/>
            <person name="Babar A."/>
            <person name="Rosenke K."/>
        </authorList>
    </citation>
    <scope>NUCLEOTIDE SEQUENCE</scope>
    <source>
        <strain evidence="1">86-2</strain>
    </source>
</reference>
<gene>
    <name evidence="1" type="ORF">KL86DYS2_10800</name>
</gene>
<dbReference type="EMBL" id="FLUL01000001">
    <property type="protein sequence ID" value="SBV94833.1"/>
    <property type="molecule type" value="Genomic_DNA"/>
</dbReference>